<organism evidence="9 10">
    <name type="scientific">Streptomyces morookaense</name>
    <name type="common">Streptoverticillium morookaense</name>
    <dbReference type="NCBI Taxonomy" id="1970"/>
    <lineage>
        <taxon>Bacteria</taxon>
        <taxon>Bacillati</taxon>
        <taxon>Actinomycetota</taxon>
        <taxon>Actinomycetes</taxon>
        <taxon>Kitasatosporales</taxon>
        <taxon>Streptomycetaceae</taxon>
        <taxon>Streptomyces</taxon>
    </lineage>
</organism>
<feature type="transmembrane region" description="Helical" evidence="7">
    <location>
        <begin position="117"/>
        <end position="140"/>
    </location>
</feature>
<dbReference type="PROSITE" id="PS50928">
    <property type="entry name" value="ABC_TM1"/>
    <property type="match status" value="1"/>
</dbReference>
<keyword evidence="4 7" id="KW-0812">Transmembrane</keyword>
<dbReference type="RefSeq" id="WP_171085543.1">
    <property type="nucleotide sequence ID" value="NZ_BNBU01000002.1"/>
</dbReference>
<keyword evidence="2 7" id="KW-0813">Transport</keyword>
<evidence type="ECO:0000256" key="1">
    <source>
        <dbReference type="ARBA" id="ARBA00004651"/>
    </source>
</evidence>
<dbReference type="PANTHER" id="PTHR43163:SF6">
    <property type="entry name" value="DIPEPTIDE TRANSPORT SYSTEM PERMEASE PROTEIN DPPB-RELATED"/>
    <property type="match status" value="1"/>
</dbReference>
<dbReference type="EMBL" id="JABBXF010000071">
    <property type="protein sequence ID" value="NVK81101.1"/>
    <property type="molecule type" value="Genomic_DNA"/>
</dbReference>
<name>A0A7Y7B9L5_STRMO</name>
<protein>
    <submittedName>
        <fullName evidence="9">ABC transporter permease</fullName>
    </submittedName>
</protein>
<feature type="transmembrane region" description="Helical" evidence="7">
    <location>
        <begin position="152"/>
        <end position="175"/>
    </location>
</feature>
<dbReference type="GO" id="GO:0005886">
    <property type="term" value="C:plasma membrane"/>
    <property type="evidence" value="ECO:0007669"/>
    <property type="project" value="UniProtKB-SubCell"/>
</dbReference>
<evidence type="ECO:0000259" key="8">
    <source>
        <dbReference type="PROSITE" id="PS50928"/>
    </source>
</evidence>
<dbReference type="AlphaFoldDB" id="A0A7Y7B9L5"/>
<dbReference type="InterPro" id="IPR035906">
    <property type="entry name" value="MetI-like_sf"/>
</dbReference>
<feature type="transmembrane region" description="Helical" evidence="7">
    <location>
        <begin position="257"/>
        <end position="279"/>
    </location>
</feature>
<dbReference type="CDD" id="cd06261">
    <property type="entry name" value="TM_PBP2"/>
    <property type="match status" value="1"/>
</dbReference>
<dbReference type="Pfam" id="PF00528">
    <property type="entry name" value="BPD_transp_1"/>
    <property type="match status" value="1"/>
</dbReference>
<evidence type="ECO:0000256" key="5">
    <source>
        <dbReference type="ARBA" id="ARBA00022989"/>
    </source>
</evidence>
<keyword evidence="6 7" id="KW-0472">Membrane</keyword>
<evidence type="ECO:0000256" key="4">
    <source>
        <dbReference type="ARBA" id="ARBA00022692"/>
    </source>
</evidence>
<feature type="transmembrane region" description="Helical" evidence="7">
    <location>
        <begin position="299"/>
        <end position="325"/>
    </location>
</feature>
<dbReference type="Proteomes" id="UP000587462">
    <property type="component" value="Unassembled WGS sequence"/>
</dbReference>
<dbReference type="GO" id="GO:0055085">
    <property type="term" value="P:transmembrane transport"/>
    <property type="evidence" value="ECO:0007669"/>
    <property type="project" value="InterPro"/>
</dbReference>
<proteinExistence type="inferred from homology"/>
<dbReference type="InterPro" id="IPR045621">
    <property type="entry name" value="BPD_transp_1_N"/>
</dbReference>
<comment type="caution">
    <text evidence="9">The sequence shown here is derived from an EMBL/GenBank/DDBJ whole genome shotgun (WGS) entry which is preliminary data.</text>
</comment>
<reference evidence="9 10" key="1">
    <citation type="submission" date="2020-04" db="EMBL/GenBank/DDBJ databases">
        <title>Draft Genome Sequence of Streptomyces morookaense DSM 40503, an 8-azaguanine-producing strain.</title>
        <authorList>
            <person name="Qi J."/>
            <person name="Gao J.-M."/>
        </authorList>
    </citation>
    <scope>NUCLEOTIDE SEQUENCE [LARGE SCALE GENOMIC DNA]</scope>
    <source>
        <strain evidence="9 10">DSM 40503</strain>
    </source>
</reference>
<evidence type="ECO:0000256" key="6">
    <source>
        <dbReference type="ARBA" id="ARBA00023136"/>
    </source>
</evidence>
<evidence type="ECO:0000256" key="7">
    <source>
        <dbReference type="RuleBase" id="RU363032"/>
    </source>
</evidence>
<keyword evidence="10" id="KW-1185">Reference proteome</keyword>
<comment type="subcellular location">
    <subcellularLocation>
        <location evidence="1 7">Cell membrane</location>
        <topology evidence="1 7">Multi-pass membrane protein</topology>
    </subcellularLocation>
</comment>
<keyword evidence="5 7" id="KW-1133">Transmembrane helix</keyword>
<evidence type="ECO:0000313" key="9">
    <source>
        <dbReference type="EMBL" id="NVK81101.1"/>
    </source>
</evidence>
<dbReference type="SUPFAM" id="SSF161098">
    <property type="entry name" value="MetI-like"/>
    <property type="match status" value="1"/>
</dbReference>
<feature type="transmembrane region" description="Helical" evidence="7">
    <location>
        <begin position="195"/>
        <end position="212"/>
    </location>
</feature>
<evidence type="ECO:0000313" key="10">
    <source>
        <dbReference type="Proteomes" id="UP000587462"/>
    </source>
</evidence>
<accession>A0A7Y7B9L5</accession>
<dbReference type="Gene3D" id="1.10.3720.10">
    <property type="entry name" value="MetI-like"/>
    <property type="match status" value="1"/>
</dbReference>
<dbReference type="PANTHER" id="PTHR43163">
    <property type="entry name" value="DIPEPTIDE TRANSPORT SYSTEM PERMEASE PROTEIN DPPB-RELATED"/>
    <property type="match status" value="1"/>
</dbReference>
<dbReference type="Pfam" id="PF19300">
    <property type="entry name" value="BPD_transp_1_N"/>
    <property type="match status" value="1"/>
</dbReference>
<gene>
    <name evidence="9" type="ORF">HG542_26105</name>
</gene>
<feature type="transmembrane region" description="Helical" evidence="7">
    <location>
        <begin position="12"/>
        <end position="33"/>
    </location>
</feature>
<feature type="domain" description="ABC transmembrane type-1" evidence="8">
    <location>
        <begin position="113"/>
        <end position="322"/>
    </location>
</feature>
<sequence length="332" mass="35799">MNGLAGYFLRRALGALAVVLVLSLVVYATFYIAPGDPARLACGPRCNPEQLRQVREQLSLGDPFYLQYWHFLQGLVAGHDYSTGTGVLHCTAPCFGQSYQSNQLVTDLLAERLPVTASLALGAMVLWLLLGIGTGLLSALRRGGATERVLTWLTLAGTATPVFITGLGLLMLFCVYLEWLPFPTYVPLADDPEQWAWNLALPWAALALLESAKYARLTRSSMLETLAEDHIRTFRAYGLTERAVVGRHALRGALPPVIALTAVDLGSMFGNAVLTETLFGLPGLGQLLVHATQTIDIPVVVAVVMVTGTAVVLANIVADVLYAVADRRVALR</sequence>
<evidence type="ECO:0000256" key="2">
    <source>
        <dbReference type="ARBA" id="ARBA00022448"/>
    </source>
</evidence>
<dbReference type="InterPro" id="IPR000515">
    <property type="entry name" value="MetI-like"/>
</dbReference>
<evidence type="ECO:0000256" key="3">
    <source>
        <dbReference type="ARBA" id="ARBA00022475"/>
    </source>
</evidence>
<comment type="similarity">
    <text evidence="7">Belongs to the binding-protein-dependent transport system permease family.</text>
</comment>
<keyword evidence="3" id="KW-1003">Cell membrane</keyword>